<dbReference type="SUPFAM" id="SSF53474">
    <property type="entry name" value="alpha/beta-Hydrolases"/>
    <property type="match status" value="1"/>
</dbReference>
<evidence type="ECO:0000259" key="3">
    <source>
        <dbReference type="SMART" id="SM00824"/>
    </source>
</evidence>
<dbReference type="AlphaFoldDB" id="A0A5E4UTR2"/>
<evidence type="ECO:0000256" key="1">
    <source>
        <dbReference type="ARBA" id="ARBA00007169"/>
    </source>
</evidence>
<dbReference type="InterPro" id="IPR029058">
    <property type="entry name" value="AB_hydrolase_fold"/>
</dbReference>
<dbReference type="InterPro" id="IPR020802">
    <property type="entry name" value="TesA-like"/>
</dbReference>
<name>A0A5E4UTR2_9BURK</name>
<comment type="similarity">
    <text evidence="1">Belongs to the thioesterase family.</text>
</comment>
<reference evidence="4 5" key="1">
    <citation type="submission" date="2019-08" db="EMBL/GenBank/DDBJ databases">
        <authorList>
            <person name="Peeters C."/>
        </authorList>
    </citation>
    <scope>NUCLEOTIDE SEQUENCE [LARGE SCALE GENOMIC DNA]</scope>
    <source>
        <strain evidence="4 5">LMG 31013</strain>
    </source>
</reference>
<dbReference type="EMBL" id="CABPRU010000004">
    <property type="protein sequence ID" value="VVE03347.1"/>
    <property type="molecule type" value="Genomic_DNA"/>
</dbReference>
<dbReference type="Pfam" id="PF00975">
    <property type="entry name" value="Thioesterase"/>
    <property type="match status" value="1"/>
</dbReference>
<dbReference type="Gene3D" id="3.40.50.1820">
    <property type="entry name" value="alpha/beta hydrolase"/>
    <property type="match status" value="1"/>
</dbReference>
<gene>
    <name evidence="4" type="primary">lgrE</name>
    <name evidence="4" type="ORF">PTE31013_02257</name>
</gene>
<protein>
    <submittedName>
        <fullName evidence="4">Linear gramicidin dehydrogenase LgrE</fullName>
        <ecNumber evidence="4">1.1.-.-</ecNumber>
    </submittedName>
</protein>
<dbReference type="GO" id="GO:0008610">
    <property type="term" value="P:lipid biosynthetic process"/>
    <property type="evidence" value="ECO:0007669"/>
    <property type="project" value="TreeGrafter"/>
</dbReference>
<dbReference type="EC" id="1.1.-.-" evidence="4"/>
<dbReference type="InterPro" id="IPR012223">
    <property type="entry name" value="TEII"/>
</dbReference>
<proteinExistence type="inferred from homology"/>
<dbReference type="GO" id="GO:0016787">
    <property type="term" value="F:hydrolase activity"/>
    <property type="evidence" value="ECO:0007669"/>
    <property type="project" value="UniProtKB-KW"/>
</dbReference>
<accession>A0A5E4UTR2</accession>
<evidence type="ECO:0000313" key="4">
    <source>
        <dbReference type="EMBL" id="VVE03347.1"/>
    </source>
</evidence>
<organism evidence="4 5">
    <name type="scientific">Pandoraea terrigena</name>
    <dbReference type="NCBI Taxonomy" id="2508292"/>
    <lineage>
        <taxon>Bacteria</taxon>
        <taxon>Pseudomonadati</taxon>
        <taxon>Pseudomonadota</taxon>
        <taxon>Betaproteobacteria</taxon>
        <taxon>Burkholderiales</taxon>
        <taxon>Burkholderiaceae</taxon>
        <taxon>Pandoraea</taxon>
    </lineage>
</organism>
<dbReference type="Proteomes" id="UP000334380">
    <property type="component" value="Unassembled WGS sequence"/>
</dbReference>
<dbReference type="PANTHER" id="PTHR11487">
    <property type="entry name" value="THIOESTERASE"/>
    <property type="match status" value="1"/>
</dbReference>
<keyword evidence="2" id="KW-0378">Hydrolase</keyword>
<dbReference type="SMART" id="SM00824">
    <property type="entry name" value="PKS_TE"/>
    <property type="match status" value="1"/>
</dbReference>
<sequence>MGAKGNKGKNGMRGGMAFDACRLLCLPCAGGSATVYASWAKAAPSWLAVRPLELPGRGTRYHEPLQHDPHELADQLSDECQALHISSDACFALFGHSLGGLLAFEIAHRLHARGRPPVALFVAASRPPATRDDTRYAALQDDADALAEMRALGGTPEALLAQPELMAMVLPVIKADFQLCGRYRRPSRAVRAPLPVPIHALAGQRDTFAPEVLDDWRCETSKAYTRTDFEGDHFFVRDDPAHLLAVIANELAPAMHVPRAWEAR</sequence>
<keyword evidence="5" id="KW-1185">Reference proteome</keyword>
<dbReference type="InterPro" id="IPR001031">
    <property type="entry name" value="Thioesterase"/>
</dbReference>
<dbReference type="PANTHER" id="PTHR11487:SF0">
    <property type="entry name" value="S-ACYL FATTY ACID SYNTHASE THIOESTERASE, MEDIUM CHAIN"/>
    <property type="match status" value="1"/>
</dbReference>
<feature type="domain" description="Thioesterase TesA-like" evidence="3">
    <location>
        <begin position="24"/>
        <end position="251"/>
    </location>
</feature>
<evidence type="ECO:0000256" key="2">
    <source>
        <dbReference type="ARBA" id="ARBA00022801"/>
    </source>
</evidence>
<evidence type="ECO:0000313" key="5">
    <source>
        <dbReference type="Proteomes" id="UP000334380"/>
    </source>
</evidence>
<dbReference type="GO" id="GO:0016491">
    <property type="term" value="F:oxidoreductase activity"/>
    <property type="evidence" value="ECO:0007669"/>
    <property type="project" value="UniProtKB-KW"/>
</dbReference>
<keyword evidence="4" id="KW-0560">Oxidoreductase</keyword>